<accession>A0A6L4WNH7</accession>
<protein>
    <submittedName>
        <fullName evidence="3">Transporter substrate-binding domain-containing protein</fullName>
    </submittedName>
</protein>
<dbReference type="EMBL" id="WFKJ01000063">
    <property type="protein sequence ID" value="KAB7887397.1"/>
    <property type="molecule type" value="Genomic_DNA"/>
</dbReference>
<organism evidence="3 6">
    <name type="scientific">Poseidonibacter ostreae</name>
    <dbReference type="NCBI Taxonomy" id="2654171"/>
    <lineage>
        <taxon>Bacteria</taxon>
        <taxon>Pseudomonadati</taxon>
        <taxon>Campylobacterota</taxon>
        <taxon>Epsilonproteobacteria</taxon>
        <taxon>Campylobacterales</taxon>
        <taxon>Arcobacteraceae</taxon>
        <taxon>Poseidonibacter</taxon>
    </lineage>
</organism>
<dbReference type="Pfam" id="PF00497">
    <property type="entry name" value="SBP_bac_3"/>
    <property type="match status" value="1"/>
</dbReference>
<dbReference type="InterPro" id="IPR001638">
    <property type="entry name" value="Solute-binding_3/MltF_N"/>
</dbReference>
<sequence>MKYFIAFLLFFNILFANQSDLTPEEKEWLKNNEIIISADQAYPLTFTNKDNEIDGIFAEIFNIIKKKYNLKTKVVTDTWSQIFQKFNKGHIDLIVAAAFTQERAKFANYSSVVHQFKIFFM</sequence>
<name>A0A6L4WNH7_9BACT</name>
<evidence type="ECO:0000256" key="1">
    <source>
        <dbReference type="SAM" id="SignalP"/>
    </source>
</evidence>
<dbReference type="SUPFAM" id="SSF53850">
    <property type="entry name" value="Periplasmic binding protein-like II"/>
    <property type="match status" value="1"/>
</dbReference>
<evidence type="ECO:0000313" key="6">
    <source>
        <dbReference type="Proteomes" id="UP000472839"/>
    </source>
</evidence>
<keyword evidence="5" id="KW-1185">Reference proteome</keyword>
<evidence type="ECO:0000313" key="5">
    <source>
        <dbReference type="Proteomes" id="UP000461010"/>
    </source>
</evidence>
<dbReference type="Gene3D" id="3.40.190.10">
    <property type="entry name" value="Periplasmic binding protein-like II"/>
    <property type="match status" value="1"/>
</dbReference>
<feature type="signal peptide" evidence="1">
    <location>
        <begin position="1"/>
        <end position="18"/>
    </location>
</feature>
<evidence type="ECO:0000259" key="2">
    <source>
        <dbReference type="Pfam" id="PF00497"/>
    </source>
</evidence>
<evidence type="ECO:0000313" key="3">
    <source>
        <dbReference type="EMBL" id="KAB7884915.1"/>
    </source>
</evidence>
<reference evidence="5 6" key="1">
    <citation type="submission" date="2019-10" db="EMBL/GenBank/DDBJ databases">
        <title>Poseidonibacter ostreae sp. nov., isolated from the gut of the Ostrea denselamellosa.</title>
        <authorList>
            <person name="Choi A."/>
        </authorList>
    </citation>
    <scope>NUCLEOTIDE SEQUENCE [LARGE SCALE GENOMIC DNA]</scope>
    <source>
        <strain evidence="3 6">SJOD-M-33</strain>
        <strain evidence="4 5">SJOD-M-5</strain>
    </source>
</reference>
<feature type="chain" id="PRO_5026720786" evidence="1">
    <location>
        <begin position="19"/>
        <end position="121"/>
    </location>
</feature>
<evidence type="ECO:0000313" key="4">
    <source>
        <dbReference type="EMBL" id="KAB7887397.1"/>
    </source>
</evidence>
<proteinExistence type="predicted"/>
<keyword evidence="1" id="KW-0732">Signal</keyword>
<comment type="caution">
    <text evidence="3">The sequence shown here is derived from an EMBL/GenBank/DDBJ whole genome shotgun (WGS) entry which is preliminary data.</text>
</comment>
<dbReference type="EMBL" id="WFKK01000070">
    <property type="protein sequence ID" value="KAB7884915.1"/>
    <property type="molecule type" value="Genomic_DNA"/>
</dbReference>
<feature type="domain" description="Solute-binding protein family 3/N-terminal" evidence="2">
    <location>
        <begin position="36"/>
        <end position="113"/>
    </location>
</feature>
<gene>
    <name evidence="4" type="ORF">GBG18_14010</name>
    <name evidence="3" type="ORF">GBG19_15115</name>
</gene>
<dbReference type="RefSeq" id="WP_152192066.1">
    <property type="nucleotide sequence ID" value="NZ_WFKI01000064.1"/>
</dbReference>
<dbReference type="AlphaFoldDB" id="A0A6L4WNH7"/>
<dbReference type="Proteomes" id="UP000461010">
    <property type="component" value="Unassembled WGS sequence"/>
</dbReference>
<dbReference type="Proteomes" id="UP000472839">
    <property type="component" value="Unassembled WGS sequence"/>
</dbReference>